<evidence type="ECO:0000313" key="3">
    <source>
        <dbReference type="Proteomes" id="UP001597463"/>
    </source>
</evidence>
<organism evidence="2 3">
    <name type="scientific">Comamonas terrae</name>
    <dbReference type="NCBI Taxonomy" id="673548"/>
    <lineage>
        <taxon>Bacteria</taxon>
        <taxon>Pseudomonadati</taxon>
        <taxon>Pseudomonadota</taxon>
        <taxon>Betaproteobacteria</taxon>
        <taxon>Burkholderiales</taxon>
        <taxon>Comamonadaceae</taxon>
        <taxon>Comamonas</taxon>
    </lineage>
</organism>
<feature type="compositionally biased region" description="Low complexity" evidence="1">
    <location>
        <begin position="76"/>
        <end position="93"/>
    </location>
</feature>
<dbReference type="EMBL" id="JBHUMV010000008">
    <property type="protein sequence ID" value="MFD2755966.1"/>
    <property type="molecule type" value="Genomic_DNA"/>
</dbReference>
<accession>A0ABW5UQR9</accession>
<dbReference type="Proteomes" id="UP001597463">
    <property type="component" value="Unassembled WGS sequence"/>
</dbReference>
<proteinExistence type="predicted"/>
<comment type="caution">
    <text evidence="2">The sequence shown here is derived from an EMBL/GenBank/DDBJ whole genome shotgun (WGS) entry which is preliminary data.</text>
</comment>
<reference evidence="3" key="1">
    <citation type="journal article" date="2019" name="Int. J. Syst. Evol. Microbiol.">
        <title>The Global Catalogue of Microorganisms (GCM) 10K type strain sequencing project: providing services to taxonomists for standard genome sequencing and annotation.</title>
        <authorList>
            <consortium name="The Broad Institute Genomics Platform"/>
            <consortium name="The Broad Institute Genome Sequencing Center for Infectious Disease"/>
            <person name="Wu L."/>
            <person name="Ma J."/>
        </authorList>
    </citation>
    <scope>NUCLEOTIDE SEQUENCE [LARGE SCALE GENOMIC DNA]</scope>
    <source>
        <strain evidence="3">TISTR 1906</strain>
    </source>
</reference>
<evidence type="ECO:0000256" key="1">
    <source>
        <dbReference type="SAM" id="MobiDB-lite"/>
    </source>
</evidence>
<feature type="region of interest" description="Disordered" evidence="1">
    <location>
        <begin position="71"/>
        <end position="93"/>
    </location>
</feature>
<sequence>MTDKRTCEISQTAVRGNVDELAMLVRRLVQSLRKAAPDNDLADQALDYLKRYGMGGTLLRDAPTNVPLDVPAGMKPSKAPGAAGTSPSASAPENVPALRAALEDAKAAINSMKMEAETAAQGDEQMMLEACEQISTEGLAASLAIDAVLAAAPTADALGAKCAACFFAGCCEHQATEHASRP</sequence>
<keyword evidence="3" id="KW-1185">Reference proteome</keyword>
<gene>
    <name evidence="2" type="ORF">ACFSW6_18005</name>
</gene>
<name>A0ABW5UQR9_9BURK</name>
<evidence type="ECO:0000313" key="2">
    <source>
        <dbReference type="EMBL" id="MFD2755966.1"/>
    </source>
</evidence>
<dbReference type="RefSeq" id="WP_174522874.1">
    <property type="nucleotide sequence ID" value="NZ_BCNT01000001.1"/>
</dbReference>
<protein>
    <submittedName>
        <fullName evidence="2">Uncharacterized protein</fullName>
    </submittedName>
</protein>